<proteinExistence type="predicted"/>
<protein>
    <submittedName>
        <fullName evidence="2">Uncharacterized protein</fullName>
    </submittedName>
</protein>
<evidence type="ECO:0000313" key="2">
    <source>
        <dbReference type="EMBL" id="CAI6337184.1"/>
    </source>
</evidence>
<accession>A0A9W4UKW4</accession>
<dbReference type="AlphaFoldDB" id="A0A9W4UKW4"/>
<dbReference type="Proteomes" id="UP001152607">
    <property type="component" value="Unassembled WGS sequence"/>
</dbReference>
<gene>
    <name evidence="2" type="ORF">PDIGIT_LOCUS10293</name>
</gene>
<name>A0A9W4UKW4_9PLEO</name>
<organism evidence="2 3">
    <name type="scientific">Periconia digitata</name>
    <dbReference type="NCBI Taxonomy" id="1303443"/>
    <lineage>
        <taxon>Eukaryota</taxon>
        <taxon>Fungi</taxon>
        <taxon>Dikarya</taxon>
        <taxon>Ascomycota</taxon>
        <taxon>Pezizomycotina</taxon>
        <taxon>Dothideomycetes</taxon>
        <taxon>Pleosporomycetidae</taxon>
        <taxon>Pleosporales</taxon>
        <taxon>Massarineae</taxon>
        <taxon>Periconiaceae</taxon>
        <taxon>Periconia</taxon>
    </lineage>
</organism>
<sequence length="74" mass="8038">MRHELSKGIPFPSPFSPHPKHDVCTCISLVLDNTQPLYHRPVPGRGSSGPVGEGQEKKKTSPSQTAGRTRNAAY</sequence>
<evidence type="ECO:0000256" key="1">
    <source>
        <dbReference type="SAM" id="MobiDB-lite"/>
    </source>
</evidence>
<evidence type="ECO:0000313" key="3">
    <source>
        <dbReference type="Proteomes" id="UP001152607"/>
    </source>
</evidence>
<feature type="region of interest" description="Disordered" evidence="1">
    <location>
        <begin position="36"/>
        <end position="74"/>
    </location>
</feature>
<reference evidence="2" key="1">
    <citation type="submission" date="2023-01" db="EMBL/GenBank/DDBJ databases">
        <authorList>
            <person name="Van Ghelder C."/>
            <person name="Rancurel C."/>
        </authorList>
    </citation>
    <scope>NUCLEOTIDE SEQUENCE</scope>
    <source>
        <strain evidence="2">CNCM I-4278</strain>
    </source>
</reference>
<keyword evidence="3" id="KW-1185">Reference proteome</keyword>
<dbReference type="EMBL" id="CAOQHR010000007">
    <property type="protein sequence ID" value="CAI6337184.1"/>
    <property type="molecule type" value="Genomic_DNA"/>
</dbReference>
<comment type="caution">
    <text evidence="2">The sequence shown here is derived from an EMBL/GenBank/DDBJ whole genome shotgun (WGS) entry which is preliminary data.</text>
</comment>